<accession>A0A450YGW3</accession>
<dbReference type="EMBL" id="CAADFR010000067">
    <property type="protein sequence ID" value="VFK40705.1"/>
    <property type="molecule type" value="Genomic_DNA"/>
</dbReference>
<organism evidence="1">
    <name type="scientific">Candidatus Kentrum sp. SD</name>
    <dbReference type="NCBI Taxonomy" id="2126332"/>
    <lineage>
        <taxon>Bacteria</taxon>
        <taxon>Pseudomonadati</taxon>
        <taxon>Pseudomonadota</taxon>
        <taxon>Gammaproteobacteria</taxon>
        <taxon>Candidatus Kentrum</taxon>
    </lineage>
</organism>
<dbReference type="EMBL" id="CAADFU010000035">
    <property type="protein sequence ID" value="VFK44243.1"/>
    <property type="molecule type" value="Genomic_DNA"/>
</dbReference>
<reference evidence="1" key="1">
    <citation type="submission" date="2019-02" db="EMBL/GenBank/DDBJ databases">
        <authorList>
            <person name="Gruber-Vodicka R. H."/>
            <person name="Seah K. B. B."/>
        </authorList>
    </citation>
    <scope>NUCLEOTIDE SEQUENCE</scope>
    <source>
        <strain evidence="3">BECK_S127</strain>
        <strain evidence="2">BECK_S1320</strain>
        <strain evidence="1">BECK_S1321</strain>
    </source>
</reference>
<gene>
    <name evidence="3" type="ORF">BECKSD772D_GA0070982_104322</name>
    <name evidence="2" type="ORF">BECKSD772E_GA0070983_103519</name>
    <name evidence="1" type="ORF">BECKSD772F_GA0070984_10678</name>
</gene>
<evidence type="ECO:0000313" key="2">
    <source>
        <dbReference type="EMBL" id="VFK44243.1"/>
    </source>
</evidence>
<evidence type="ECO:0000313" key="3">
    <source>
        <dbReference type="EMBL" id="VFK79292.1"/>
    </source>
</evidence>
<sequence length="108" mass="12710">MEYGQLQDLKNWAGGWRFPDLWLQILNGEEPDPETLQTLLRGYAEPVLPSELWGELLEKGEFDAGASLLDNREFLAKWPEKDRDELERELERYQSEHQNKIEVDSGYE</sequence>
<dbReference type="EMBL" id="CAADHB010000043">
    <property type="protein sequence ID" value="VFK79292.1"/>
    <property type="molecule type" value="Genomic_DNA"/>
</dbReference>
<protein>
    <submittedName>
        <fullName evidence="1">Uncharacterized protein</fullName>
    </submittedName>
</protein>
<dbReference type="AlphaFoldDB" id="A0A450YGW3"/>
<evidence type="ECO:0000313" key="1">
    <source>
        <dbReference type="EMBL" id="VFK40705.1"/>
    </source>
</evidence>
<proteinExistence type="predicted"/>
<name>A0A450YGW3_9GAMM</name>